<keyword evidence="3" id="KW-1185">Reference proteome</keyword>
<gene>
    <name evidence="2" type="ORF">BJ979_002565</name>
</gene>
<dbReference type="EMBL" id="JACBZY010000001">
    <property type="protein sequence ID" value="NYG99939.1"/>
    <property type="molecule type" value="Genomic_DNA"/>
</dbReference>
<comment type="caution">
    <text evidence="2">The sequence shown here is derived from an EMBL/GenBank/DDBJ whole genome shotgun (WGS) entry which is preliminary data.</text>
</comment>
<feature type="region of interest" description="Disordered" evidence="1">
    <location>
        <begin position="23"/>
        <end position="64"/>
    </location>
</feature>
<proteinExistence type="predicted"/>
<organism evidence="2 3">
    <name type="scientific">Schumannella luteola</name>
    <dbReference type="NCBI Taxonomy" id="472059"/>
    <lineage>
        <taxon>Bacteria</taxon>
        <taxon>Bacillati</taxon>
        <taxon>Actinomycetota</taxon>
        <taxon>Actinomycetes</taxon>
        <taxon>Micrococcales</taxon>
        <taxon>Microbacteriaceae</taxon>
        <taxon>Schumannella</taxon>
    </lineage>
</organism>
<dbReference type="AlphaFoldDB" id="A0A852YQD5"/>
<evidence type="ECO:0008006" key="4">
    <source>
        <dbReference type="Google" id="ProtNLM"/>
    </source>
</evidence>
<dbReference type="RefSeq" id="WP_179568458.1">
    <property type="nucleotide sequence ID" value="NZ_JACBZY010000001.1"/>
</dbReference>
<feature type="compositionally biased region" description="Acidic residues" evidence="1">
    <location>
        <begin position="23"/>
        <end position="36"/>
    </location>
</feature>
<evidence type="ECO:0000313" key="2">
    <source>
        <dbReference type="EMBL" id="NYG99939.1"/>
    </source>
</evidence>
<evidence type="ECO:0000313" key="3">
    <source>
        <dbReference type="Proteomes" id="UP000553888"/>
    </source>
</evidence>
<name>A0A852YQD5_9MICO</name>
<evidence type="ECO:0000256" key="1">
    <source>
        <dbReference type="SAM" id="MobiDB-lite"/>
    </source>
</evidence>
<feature type="compositionally biased region" description="Low complexity" evidence="1">
    <location>
        <begin position="83"/>
        <end position="106"/>
    </location>
</feature>
<protein>
    <recommendedName>
        <fullName evidence="4">Recombinase A</fullName>
    </recommendedName>
</protein>
<feature type="region of interest" description="Disordered" evidence="1">
    <location>
        <begin position="78"/>
        <end position="113"/>
    </location>
</feature>
<reference evidence="2 3" key="1">
    <citation type="submission" date="2020-07" db="EMBL/GenBank/DDBJ databases">
        <title>Sequencing the genomes of 1000 actinobacteria strains.</title>
        <authorList>
            <person name="Klenk H.-P."/>
        </authorList>
    </citation>
    <scope>NUCLEOTIDE SEQUENCE [LARGE SCALE GENOMIC DNA]</scope>
    <source>
        <strain evidence="2 3">DSM 23141</strain>
    </source>
</reference>
<dbReference type="Proteomes" id="UP000553888">
    <property type="component" value="Unassembled WGS sequence"/>
</dbReference>
<accession>A0A852YQD5</accession>
<sequence length="345" mass="35094">MRSGATRGAAAAAVLEIAPDLLGDEFGDDMLDDAGEDPSGPSPLPGAAAATGDRRAHGHAALRGLDALRPASALSAPVHRKGVLGPPGSPSLLGSPDSSGQPGSADSPDRARTVQELQGRIRGMQRRRLDSRALPADDALGELLPGGALTAGSGYAISGSTSLALALLRAPSRAGAWCAIVGLPDLGLEAAAGLGLDLDRVVLVPHPGEHWMAVVSALVDVVSVVLVRPPLREGRARVGETAATRLASRLRQREAVLLAMDDWPRAEARLAVTDTSWSGVGAGFGHLSGRQVTVTSAAPAWAGRERSRRLWLPAADGGITPVTATAVAAASGAHDAAQPRLRSVG</sequence>